<keyword evidence="1" id="KW-0732">Signal</keyword>
<dbReference type="VEuPathDB" id="VectorBase:LOC119165830"/>
<organism evidence="2 3">
    <name type="scientific">Rhipicephalus microplus</name>
    <name type="common">Cattle tick</name>
    <name type="synonym">Boophilus microplus</name>
    <dbReference type="NCBI Taxonomy" id="6941"/>
    <lineage>
        <taxon>Eukaryota</taxon>
        <taxon>Metazoa</taxon>
        <taxon>Ecdysozoa</taxon>
        <taxon>Arthropoda</taxon>
        <taxon>Chelicerata</taxon>
        <taxon>Arachnida</taxon>
        <taxon>Acari</taxon>
        <taxon>Parasitiformes</taxon>
        <taxon>Ixodida</taxon>
        <taxon>Ixodoidea</taxon>
        <taxon>Ixodidae</taxon>
        <taxon>Rhipicephalinae</taxon>
        <taxon>Rhipicephalus</taxon>
        <taxon>Boophilus</taxon>
    </lineage>
</organism>
<name>A0A9J6E6A4_RHIMP</name>
<protein>
    <recommendedName>
        <fullName evidence="4">Tick transposon</fullName>
    </recommendedName>
</protein>
<evidence type="ECO:0000313" key="2">
    <source>
        <dbReference type="EMBL" id="KAH8029600.1"/>
    </source>
</evidence>
<sequence length="178" mass="19800">MLPRRKIRPWLLLRFGTSALHADCATFLAAVTKALRSDRLPSTLSVRSFCGTYYVCLISKYPNPSPREYAVMFLVLWSGKRFAAAYARTGEEQRRLATAIHVALFGESVQLLVGLHADLDAAFCAGVRGGGTHSFMLERNRSITERFLAQPDPQQRAVDHSLAMHSQGTINSSRPIHL</sequence>
<dbReference type="Proteomes" id="UP000821866">
    <property type="component" value="Chromosome 3"/>
</dbReference>
<accession>A0A9J6E6A4</accession>
<dbReference type="AlphaFoldDB" id="A0A9J6E6A4"/>
<keyword evidence="3" id="KW-1185">Reference proteome</keyword>
<evidence type="ECO:0000256" key="1">
    <source>
        <dbReference type="SAM" id="SignalP"/>
    </source>
</evidence>
<gene>
    <name evidence="2" type="ORF">HPB51_001882</name>
</gene>
<evidence type="ECO:0008006" key="4">
    <source>
        <dbReference type="Google" id="ProtNLM"/>
    </source>
</evidence>
<evidence type="ECO:0000313" key="3">
    <source>
        <dbReference type="Proteomes" id="UP000821866"/>
    </source>
</evidence>
<reference evidence="2" key="2">
    <citation type="submission" date="2021-09" db="EMBL/GenBank/DDBJ databases">
        <authorList>
            <person name="Jia N."/>
            <person name="Wang J."/>
            <person name="Shi W."/>
            <person name="Du L."/>
            <person name="Sun Y."/>
            <person name="Zhan W."/>
            <person name="Jiang J."/>
            <person name="Wang Q."/>
            <person name="Zhang B."/>
            <person name="Ji P."/>
            <person name="Sakyi L.B."/>
            <person name="Cui X."/>
            <person name="Yuan T."/>
            <person name="Jiang B."/>
            <person name="Yang W."/>
            <person name="Lam T.T.-Y."/>
            <person name="Chang Q."/>
            <person name="Ding S."/>
            <person name="Wang X."/>
            <person name="Zhu J."/>
            <person name="Ruan X."/>
            <person name="Zhao L."/>
            <person name="Wei J."/>
            <person name="Que T."/>
            <person name="Du C."/>
            <person name="Cheng J."/>
            <person name="Dai P."/>
            <person name="Han X."/>
            <person name="Huang E."/>
            <person name="Gao Y."/>
            <person name="Liu J."/>
            <person name="Shao H."/>
            <person name="Ye R."/>
            <person name="Li L."/>
            <person name="Wei W."/>
            <person name="Wang X."/>
            <person name="Wang C."/>
            <person name="Huo Q."/>
            <person name="Li W."/>
            <person name="Guo W."/>
            <person name="Chen H."/>
            <person name="Chen S."/>
            <person name="Zhou L."/>
            <person name="Zhou L."/>
            <person name="Ni X."/>
            <person name="Tian J."/>
            <person name="Zhou Y."/>
            <person name="Sheng Y."/>
            <person name="Liu T."/>
            <person name="Pan Y."/>
            <person name="Xia L."/>
            <person name="Li J."/>
            <person name="Zhao F."/>
            <person name="Cao W."/>
        </authorList>
    </citation>
    <scope>NUCLEOTIDE SEQUENCE</scope>
    <source>
        <strain evidence="2">Rmic-2018</strain>
        <tissue evidence="2">Larvae</tissue>
    </source>
</reference>
<comment type="caution">
    <text evidence="2">The sequence shown here is derived from an EMBL/GenBank/DDBJ whole genome shotgun (WGS) entry which is preliminary data.</text>
</comment>
<feature type="chain" id="PRO_5039915243" description="Tick transposon" evidence="1">
    <location>
        <begin position="23"/>
        <end position="178"/>
    </location>
</feature>
<reference evidence="2" key="1">
    <citation type="journal article" date="2020" name="Cell">
        <title>Large-Scale Comparative Analyses of Tick Genomes Elucidate Their Genetic Diversity and Vector Capacities.</title>
        <authorList>
            <consortium name="Tick Genome and Microbiome Consortium (TIGMIC)"/>
            <person name="Jia N."/>
            <person name="Wang J."/>
            <person name="Shi W."/>
            <person name="Du L."/>
            <person name="Sun Y."/>
            <person name="Zhan W."/>
            <person name="Jiang J.F."/>
            <person name="Wang Q."/>
            <person name="Zhang B."/>
            <person name="Ji P."/>
            <person name="Bell-Sakyi L."/>
            <person name="Cui X.M."/>
            <person name="Yuan T.T."/>
            <person name="Jiang B.G."/>
            <person name="Yang W.F."/>
            <person name="Lam T.T."/>
            <person name="Chang Q.C."/>
            <person name="Ding S.J."/>
            <person name="Wang X.J."/>
            <person name="Zhu J.G."/>
            <person name="Ruan X.D."/>
            <person name="Zhao L."/>
            <person name="Wei J.T."/>
            <person name="Ye R.Z."/>
            <person name="Que T.C."/>
            <person name="Du C.H."/>
            <person name="Zhou Y.H."/>
            <person name="Cheng J.X."/>
            <person name="Dai P.F."/>
            <person name="Guo W.B."/>
            <person name="Han X.H."/>
            <person name="Huang E.J."/>
            <person name="Li L.F."/>
            <person name="Wei W."/>
            <person name="Gao Y.C."/>
            <person name="Liu J.Z."/>
            <person name="Shao H.Z."/>
            <person name="Wang X."/>
            <person name="Wang C.C."/>
            <person name="Yang T.C."/>
            <person name="Huo Q.B."/>
            <person name="Li W."/>
            <person name="Chen H.Y."/>
            <person name="Chen S.E."/>
            <person name="Zhou L.G."/>
            <person name="Ni X.B."/>
            <person name="Tian J.H."/>
            <person name="Sheng Y."/>
            <person name="Liu T."/>
            <person name="Pan Y.S."/>
            <person name="Xia L.Y."/>
            <person name="Li J."/>
            <person name="Zhao F."/>
            <person name="Cao W.C."/>
        </authorList>
    </citation>
    <scope>NUCLEOTIDE SEQUENCE</scope>
    <source>
        <strain evidence="2">Rmic-2018</strain>
    </source>
</reference>
<proteinExistence type="predicted"/>
<dbReference type="EMBL" id="JABSTU010000005">
    <property type="protein sequence ID" value="KAH8029600.1"/>
    <property type="molecule type" value="Genomic_DNA"/>
</dbReference>
<feature type="signal peptide" evidence="1">
    <location>
        <begin position="1"/>
        <end position="22"/>
    </location>
</feature>